<evidence type="ECO:0000313" key="2">
    <source>
        <dbReference type="Proteomes" id="UP001597461"/>
    </source>
</evidence>
<proteinExistence type="predicted"/>
<dbReference type="EMBL" id="JBHULL010000036">
    <property type="protein sequence ID" value="MFD2584454.1"/>
    <property type="molecule type" value="Genomic_DNA"/>
</dbReference>
<gene>
    <name evidence="1" type="ORF">ACFSR6_18295</name>
</gene>
<evidence type="ECO:0000313" key="1">
    <source>
        <dbReference type="EMBL" id="MFD2584454.1"/>
    </source>
</evidence>
<dbReference type="Proteomes" id="UP001597461">
    <property type="component" value="Unassembled WGS sequence"/>
</dbReference>
<accession>A0ABW5MS11</accession>
<keyword evidence="2" id="KW-1185">Reference proteome</keyword>
<protein>
    <submittedName>
        <fullName evidence="1">Uncharacterized protein</fullName>
    </submittedName>
</protein>
<name>A0ABW5MS11_9SPHI</name>
<comment type="caution">
    <text evidence="1">The sequence shown here is derived from an EMBL/GenBank/DDBJ whole genome shotgun (WGS) entry which is preliminary data.</text>
</comment>
<sequence length="104" mass="12110">MKSHLTEKELKLAHFMSEISERCYAAGWMQNLEYVLWHAAINGERKYGQSYITEDDIATLIKLSADANAWIVFDNKKEETALSLKEWMKKFKIDLKKKKAVIKG</sequence>
<dbReference type="RefSeq" id="WP_379081527.1">
    <property type="nucleotide sequence ID" value="NZ_JBHULL010000036.1"/>
</dbReference>
<organism evidence="1 2">
    <name type="scientific">Pedobacter vanadiisoli</name>
    <dbReference type="NCBI Taxonomy" id="1761975"/>
    <lineage>
        <taxon>Bacteria</taxon>
        <taxon>Pseudomonadati</taxon>
        <taxon>Bacteroidota</taxon>
        <taxon>Sphingobacteriia</taxon>
        <taxon>Sphingobacteriales</taxon>
        <taxon>Sphingobacteriaceae</taxon>
        <taxon>Pedobacter</taxon>
    </lineage>
</organism>
<reference evidence="2" key="1">
    <citation type="journal article" date="2019" name="Int. J. Syst. Evol. Microbiol.">
        <title>The Global Catalogue of Microorganisms (GCM) 10K type strain sequencing project: providing services to taxonomists for standard genome sequencing and annotation.</title>
        <authorList>
            <consortium name="The Broad Institute Genomics Platform"/>
            <consortium name="The Broad Institute Genome Sequencing Center for Infectious Disease"/>
            <person name="Wu L."/>
            <person name="Ma J."/>
        </authorList>
    </citation>
    <scope>NUCLEOTIDE SEQUENCE [LARGE SCALE GENOMIC DNA]</scope>
    <source>
        <strain evidence="2">KCTC 42866</strain>
    </source>
</reference>